<comment type="caution">
    <text evidence="2">The sequence shown here is derived from an EMBL/GenBank/DDBJ whole genome shotgun (WGS) entry which is preliminary data.</text>
</comment>
<dbReference type="Pfam" id="PF13649">
    <property type="entry name" value="Methyltransf_25"/>
    <property type="match status" value="1"/>
</dbReference>
<name>A0A0G0L3T3_9BACT</name>
<dbReference type="CDD" id="cd02440">
    <property type="entry name" value="AdoMet_MTases"/>
    <property type="match status" value="1"/>
</dbReference>
<reference evidence="2 3" key="1">
    <citation type="journal article" date="2015" name="Nature">
        <title>rRNA introns, odd ribosomes, and small enigmatic genomes across a large radiation of phyla.</title>
        <authorList>
            <person name="Brown C.T."/>
            <person name="Hug L.A."/>
            <person name="Thomas B.C."/>
            <person name="Sharon I."/>
            <person name="Castelle C.J."/>
            <person name="Singh A."/>
            <person name="Wilkins M.J."/>
            <person name="Williams K.H."/>
            <person name="Banfield J.F."/>
        </authorList>
    </citation>
    <scope>NUCLEOTIDE SEQUENCE [LARGE SCALE GENOMIC DNA]</scope>
</reference>
<proteinExistence type="predicted"/>
<evidence type="ECO:0000313" key="2">
    <source>
        <dbReference type="EMBL" id="KKQ47331.1"/>
    </source>
</evidence>
<evidence type="ECO:0000313" key="3">
    <source>
        <dbReference type="Proteomes" id="UP000034430"/>
    </source>
</evidence>
<sequence length="179" mass="20428">PIGGAVLDLGSGRGLIAKNLAEMGFKVIGIDFEEDIVDKANMEIKDWKLEGKLKFIKTDVFHMPFTDGSFDGVCDFGLLENLYQEDWGAYANEINRILKPGGFYLNVSLSRKTINFLDFSPINSKDGEFKDEDVHYHFFAKEEMVNIFNNKMTLISDNVEFVEEPREIAVLQTLFQKKQ</sequence>
<dbReference type="InterPro" id="IPR050447">
    <property type="entry name" value="Erg6_SMT_methyltransf"/>
</dbReference>
<dbReference type="Gene3D" id="3.40.50.150">
    <property type="entry name" value="Vaccinia Virus protein VP39"/>
    <property type="match status" value="1"/>
</dbReference>
<feature type="non-terminal residue" evidence="2">
    <location>
        <position position="1"/>
    </location>
</feature>
<dbReference type="AlphaFoldDB" id="A0A0G0L3T3"/>
<gene>
    <name evidence="2" type="ORF">US65_C0011G0001</name>
</gene>
<organism evidence="2 3">
    <name type="scientific">Candidatus Yanofskybacteria bacterium GW2011_GWC2_37_9</name>
    <dbReference type="NCBI Taxonomy" id="1619028"/>
    <lineage>
        <taxon>Bacteria</taxon>
        <taxon>Candidatus Yanofskyibacteriota</taxon>
    </lineage>
</organism>
<dbReference type="PANTHER" id="PTHR44068:SF11">
    <property type="entry name" value="GERANYL DIPHOSPHATE 2-C-METHYLTRANSFERASE"/>
    <property type="match status" value="1"/>
</dbReference>
<dbReference type="PANTHER" id="PTHR44068">
    <property type="entry name" value="ZGC:194242"/>
    <property type="match status" value="1"/>
</dbReference>
<dbReference type="SUPFAM" id="SSF53335">
    <property type="entry name" value="S-adenosyl-L-methionine-dependent methyltransferases"/>
    <property type="match status" value="1"/>
</dbReference>
<evidence type="ECO:0000259" key="1">
    <source>
        <dbReference type="Pfam" id="PF13649"/>
    </source>
</evidence>
<feature type="domain" description="Methyltransferase" evidence="1">
    <location>
        <begin position="6"/>
        <end position="102"/>
    </location>
</feature>
<dbReference type="InterPro" id="IPR041698">
    <property type="entry name" value="Methyltransf_25"/>
</dbReference>
<dbReference type="Proteomes" id="UP000034430">
    <property type="component" value="Unassembled WGS sequence"/>
</dbReference>
<accession>A0A0G0L3T3</accession>
<dbReference type="EMBL" id="LBTU01000011">
    <property type="protein sequence ID" value="KKQ47331.1"/>
    <property type="molecule type" value="Genomic_DNA"/>
</dbReference>
<dbReference type="InterPro" id="IPR029063">
    <property type="entry name" value="SAM-dependent_MTases_sf"/>
</dbReference>
<protein>
    <recommendedName>
        <fullName evidence="1">Methyltransferase domain-containing protein</fullName>
    </recommendedName>
</protein>